<feature type="transmembrane region" description="Helical" evidence="1">
    <location>
        <begin position="157"/>
        <end position="180"/>
    </location>
</feature>
<dbReference type="AlphaFoldDB" id="A0A2X2W4C2"/>
<feature type="transmembrane region" description="Helical" evidence="1">
    <location>
        <begin position="86"/>
        <end position="109"/>
    </location>
</feature>
<protein>
    <submittedName>
        <fullName evidence="2">Lantibiotic permease protein spaE/mutE</fullName>
    </submittedName>
</protein>
<keyword evidence="1" id="KW-0812">Transmembrane</keyword>
<feature type="transmembrane region" description="Helical" evidence="1">
    <location>
        <begin position="20"/>
        <end position="40"/>
    </location>
</feature>
<dbReference type="NCBIfam" id="TIGR03732">
    <property type="entry name" value="lanti_perm_MutE"/>
    <property type="match status" value="1"/>
</dbReference>
<dbReference type="CDD" id="cd21807">
    <property type="entry name" value="ABC-2_lan_permease_MutE_EpiE-like"/>
    <property type="match status" value="1"/>
</dbReference>
<reference evidence="2 3" key="1">
    <citation type="submission" date="2018-06" db="EMBL/GenBank/DDBJ databases">
        <authorList>
            <consortium name="Pathogen Informatics"/>
            <person name="Doyle S."/>
        </authorList>
    </citation>
    <scope>NUCLEOTIDE SEQUENCE [LARGE SCALE GENOMIC DNA]</scope>
    <source>
        <strain evidence="2 3">NCTC13028</strain>
    </source>
</reference>
<dbReference type="InterPro" id="IPR021205">
    <property type="entry name" value="Lanti_perm_SpaE/MutE/EpiE-like"/>
</dbReference>
<evidence type="ECO:0000313" key="2">
    <source>
        <dbReference type="EMBL" id="SQB36216.1"/>
    </source>
</evidence>
<organism evidence="2 3">
    <name type="scientific">Clostridium cochlearium</name>
    <dbReference type="NCBI Taxonomy" id="1494"/>
    <lineage>
        <taxon>Bacteria</taxon>
        <taxon>Bacillati</taxon>
        <taxon>Bacillota</taxon>
        <taxon>Clostridia</taxon>
        <taxon>Eubacteriales</taxon>
        <taxon>Clostridiaceae</taxon>
        <taxon>Clostridium</taxon>
    </lineage>
</organism>
<keyword evidence="1" id="KW-0472">Membrane</keyword>
<dbReference type="EMBL" id="UAWC01000026">
    <property type="protein sequence ID" value="SQB36216.1"/>
    <property type="molecule type" value="Genomic_DNA"/>
</dbReference>
<keyword evidence="1" id="KW-1133">Transmembrane helix</keyword>
<dbReference type="Proteomes" id="UP000250223">
    <property type="component" value="Unassembled WGS sequence"/>
</dbReference>
<accession>A0A2X2W4C2</accession>
<feature type="transmembrane region" description="Helical" evidence="1">
    <location>
        <begin position="129"/>
        <end position="150"/>
    </location>
</feature>
<sequence length="249" mass="28461">MLKYFVSENMKIKRKFVKRLVWIAPIMVILLSVFLTSNYFQVSIYNWWYTLILSGVIAIEGCFLYKIDGFMKNKSVMALPVDLKKVWIAKILVAVKNIAISCMIIFIAGQLSVFVIPMRSESNISMLSGFVGILVIIITSIWEIPLWFFLGNKIGMFPTIILSFAINIYSIVMATKRFWIVNPFSYTSRLMCPILRLLPNGLLAKEGSKTFTPELLNISSIPLGIGISVVLFIVITYLTAKWYERQEVK</sequence>
<dbReference type="RefSeq" id="WP_111921827.1">
    <property type="nucleotide sequence ID" value="NZ_UAWC01000026.1"/>
</dbReference>
<feature type="transmembrane region" description="Helical" evidence="1">
    <location>
        <begin position="221"/>
        <end position="240"/>
    </location>
</feature>
<gene>
    <name evidence="2" type="primary">spaE</name>
    <name evidence="2" type="ORF">NCTC13028_02451</name>
</gene>
<name>A0A2X2W4C2_CLOCO</name>
<evidence type="ECO:0000313" key="3">
    <source>
        <dbReference type="Proteomes" id="UP000250223"/>
    </source>
</evidence>
<evidence type="ECO:0000256" key="1">
    <source>
        <dbReference type="SAM" id="Phobius"/>
    </source>
</evidence>
<proteinExistence type="predicted"/>
<feature type="transmembrane region" description="Helical" evidence="1">
    <location>
        <begin position="46"/>
        <end position="65"/>
    </location>
</feature>